<organism evidence="1 2">
    <name type="scientific">Georgenia satyanarayanai</name>
    <dbReference type="NCBI Taxonomy" id="860221"/>
    <lineage>
        <taxon>Bacteria</taxon>
        <taxon>Bacillati</taxon>
        <taxon>Actinomycetota</taxon>
        <taxon>Actinomycetes</taxon>
        <taxon>Micrococcales</taxon>
        <taxon>Bogoriellaceae</taxon>
        <taxon>Georgenia</taxon>
    </lineage>
</organism>
<evidence type="ECO:0000313" key="2">
    <source>
        <dbReference type="Proteomes" id="UP000250222"/>
    </source>
</evidence>
<accession>A0A2Y9A3N1</accession>
<gene>
    <name evidence="1" type="ORF">SAMN05216184_101749</name>
</gene>
<dbReference type="EMBL" id="UETB01000001">
    <property type="protein sequence ID" value="SSA37129.1"/>
    <property type="molecule type" value="Genomic_DNA"/>
</dbReference>
<proteinExistence type="predicted"/>
<name>A0A2Y9A3N1_9MICO</name>
<keyword evidence="2" id="KW-1185">Reference proteome</keyword>
<reference evidence="1 2" key="1">
    <citation type="submission" date="2016-10" db="EMBL/GenBank/DDBJ databases">
        <authorList>
            <person name="Cai Z."/>
        </authorList>
    </citation>
    <scope>NUCLEOTIDE SEQUENCE [LARGE SCALE GENOMIC DNA]</scope>
    <source>
        <strain evidence="1 2">CGMCC 1.10826</strain>
    </source>
</reference>
<protein>
    <submittedName>
        <fullName evidence="1">Uncharacterized protein</fullName>
    </submittedName>
</protein>
<dbReference type="Proteomes" id="UP000250222">
    <property type="component" value="Unassembled WGS sequence"/>
</dbReference>
<evidence type="ECO:0000313" key="1">
    <source>
        <dbReference type="EMBL" id="SSA37129.1"/>
    </source>
</evidence>
<sequence length="132" mass="13540">MVAACGAPAAGESCISWVPADDDAARTELADVVVEGRPVERVGERAMFGVTATVWDVEVDRVLKGTTEVGTVIEVASTPRTCEVGGAYPDGDPLDAAGRLRLYLSDSDFGIEGTEPGLALITPFDGVGAADG</sequence>
<dbReference type="AlphaFoldDB" id="A0A2Y9A3N1"/>